<feature type="region of interest" description="Disordered" evidence="4">
    <location>
        <begin position="354"/>
        <end position="425"/>
    </location>
</feature>
<dbReference type="InterPro" id="IPR051309">
    <property type="entry name" value="ABCF_ATPase"/>
</dbReference>
<dbReference type="InterPro" id="IPR027417">
    <property type="entry name" value="P-loop_NTPase"/>
</dbReference>
<evidence type="ECO:0000313" key="7">
    <source>
        <dbReference type="Proteomes" id="UP000029082"/>
    </source>
</evidence>
<dbReference type="InterPro" id="IPR003593">
    <property type="entry name" value="AAA+_ATPase"/>
</dbReference>
<keyword evidence="2 6" id="KW-0067">ATP-binding</keyword>
<keyword evidence="6" id="KW-0378">Hydrolase</keyword>
<dbReference type="SUPFAM" id="SSF52540">
    <property type="entry name" value="P-loop containing nucleoside triphosphate hydrolases"/>
    <property type="match status" value="2"/>
</dbReference>
<sequence length="746" mass="80867">MPIYDLGLDHVSLSFATTTVFTDVTQGVFEGDRIGIVGRNGDGKSTLLRLFAETQRPDSGQVTRRGDLSFGMLDQRDALDDDATIRHAALEDRQDYEWASDADSRDIVEALLGGMNLEATVGTLSGGQRRRVDLARLLLHPWDILALDEPTNHLDMVTIHWLAEHLQHRWGQSQGALLLVTHDRWFLDEVCTSMWEVHDGTIEPFEGGYSAYMLQRVERDRQAGVREDRRRNLARKELAWLSRGARARATKQRFHVKQANALIADVPPMRNTLQLRQMATSRLGKQVVDLNDVTQIFADAAARNTDGHEAPDEGEASAASASHVDVVPARYAEPELTGSLEVDVDTADDPRLIDAGVRLDDGPVSAGSATGPSTGSTTGLATNGDAATSDGSVTGDTVAGGPVIDGSTDATSVTGASAPEPTSAARKVTVRGRMILDDVTWLIGPGDRFGIVGANGAGKSTLLSIIDGTLTPTGGHVKIGKTVKFAVLSQRLDELEKLNQYKIKEVLSRYKPSYIVDGKEVTPAQLMERLGFESAQLMTPIRDLSGGQKRRMQLLLILLDEPNVLIMDEPGNDLDTDMLAVMEDLLDTWPGTLIVVSHDRYLLERVTDHQFALIDGKVRHLPGGVDDYMRLIEQAQAHAGGSSRSSGASGSASTGDDSGSAGGDGASDDGKLTGKAFHEVTKRVSAIERKLAKLEERKTAIEQKMADHDPSDFMGLDKLNAKLNAVGTQSSALEEEWMELSERIEE</sequence>
<name>A0A087C4V7_9BIFI</name>
<feature type="compositionally biased region" description="Low complexity" evidence="4">
    <location>
        <begin position="365"/>
        <end position="382"/>
    </location>
</feature>
<dbReference type="SMART" id="SM00382">
    <property type="entry name" value="AAA"/>
    <property type="match status" value="2"/>
</dbReference>
<feature type="compositionally biased region" description="Polar residues" evidence="4">
    <location>
        <begin position="385"/>
        <end position="395"/>
    </location>
</feature>
<feature type="region of interest" description="Disordered" evidence="4">
    <location>
        <begin position="305"/>
        <end position="324"/>
    </location>
</feature>
<protein>
    <submittedName>
        <fullName evidence="6">ABC transporter ATP-binding protein</fullName>
        <ecNumber evidence="6">3.6.3.41</ecNumber>
    </submittedName>
</protein>
<dbReference type="GO" id="GO:0003677">
    <property type="term" value="F:DNA binding"/>
    <property type="evidence" value="ECO:0007669"/>
    <property type="project" value="InterPro"/>
</dbReference>
<dbReference type="Gene3D" id="1.10.287.380">
    <property type="entry name" value="Valyl-tRNA synthetase, C-terminal domain"/>
    <property type="match status" value="1"/>
</dbReference>
<dbReference type="RefSeq" id="WP_033512574.1">
    <property type="nucleotide sequence ID" value="NZ_JDUO01000005.1"/>
</dbReference>
<dbReference type="EC" id="3.6.3.41" evidence="6"/>
<feature type="domain" description="ABC transporter" evidence="5">
    <location>
        <begin position="6"/>
        <end position="224"/>
    </location>
</feature>
<accession>A0A087C4V7</accession>
<evidence type="ECO:0000259" key="5">
    <source>
        <dbReference type="PROSITE" id="PS50893"/>
    </source>
</evidence>
<evidence type="ECO:0000256" key="1">
    <source>
        <dbReference type="ARBA" id="ARBA00022741"/>
    </source>
</evidence>
<feature type="region of interest" description="Disordered" evidence="4">
    <location>
        <begin position="636"/>
        <end position="672"/>
    </location>
</feature>
<feature type="compositionally biased region" description="Low complexity" evidence="4">
    <location>
        <begin position="639"/>
        <end position="659"/>
    </location>
</feature>
<dbReference type="PROSITE" id="PS50893">
    <property type="entry name" value="ABC_TRANSPORTER_2"/>
    <property type="match status" value="2"/>
</dbReference>
<dbReference type="EMBL" id="JGZE01000004">
    <property type="protein sequence ID" value="KFI78307.1"/>
    <property type="molecule type" value="Genomic_DNA"/>
</dbReference>
<evidence type="ECO:0000313" key="6">
    <source>
        <dbReference type="EMBL" id="KFI78307.1"/>
    </source>
</evidence>
<dbReference type="InterPro" id="IPR003439">
    <property type="entry name" value="ABC_transporter-like_ATP-bd"/>
</dbReference>
<keyword evidence="1" id="KW-0547">Nucleotide-binding</keyword>
<dbReference type="eggNOG" id="COG0488">
    <property type="taxonomic scope" value="Bacteria"/>
</dbReference>
<dbReference type="GeneID" id="93094553"/>
<comment type="caution">
    <text evidence="6">The sequence shown here is derived from an EMBL/GenBank/DDBJ whole genome shotgun (WGS) entry which is preliminary data.</text>
</comment>
<dbReference type="Pfam" id="PF16326">
    <property type="entry name" value="ABC_tran_CTD"/>
    <property type="match status" value="1"/>
</dbReference>
<feature type="domain" description="ABC transporter" evidence="5">
    <location>
        <begin position="420"/>
        <end position="640"/>
    </location>
</feature>
<dbReference type="InterPro" id="IPR017871">
    <property type="entry name" value="ABC_transporter-like_CS"/>
</dbReference>
<dbReference type="STRING" id="1437603.GCA_000771525_01514"/>
<dbReference type="AlphaFoldDB" id="A0A087C4V7"/>
<dbReference type="InterPro" id="IPR032524">
    <property type="entry name" value="ABC_tran_C"/>
</dbReference>
<dbReference type="InterPro" id="IPR037118">
    <property type="entry name" value="Val-tRNA_synth_C_sf"/>
</dbReference>
<dbReference type="GO" id="GO:0016887">
    <property type="term" value="F:ATP hydrolysis activity"/>
    <property type="evidence" value="ECO:0007669"/>
    <property type="project" value="InterPro"/>
</dbReference>
<dbReference type="CDD" id="cd03221">
    <property type="entry name" value="ABCF_EF-3"/>
    <property type="match status" value="2"/>
</dbReference>
<dbReference type="Pfam" id="PF00005">
    <property type="entry name" value="ABC_tran"/>
    <property type="match status" value="2"/>
</dbReference>
<gene>
    <name evidence="6" type="ORF">BMON_1572</name>
</gene>
<dbReference type="PANTHER" id="PTHR42855">
    <property type="entry name" value="ABC TRANSPORTER ATP-BINDING SUBUNIT"/>
    <property type="match status" value="1"/>
</dbReference>
<dbReference type="Gene3D" id="3.40.50.300">
    <property type="entry name" value="P-loop containing nucleotide triphosphate hydrolases"/>
    <property type="match status" value="2"/>
</dbReference>
<evidence type="ECO:0000256" key="3">
    <source>
        <dbReference type="SAM" id="Coils"/>
    </source>
</evidence>
<reference evidence="6 7" key="1">
    <citation type="submission" date="2014-03" db="EMBL/GenBank/DDBJ databases">
        <title>Genomics of Bifidobacteria.</title>
        <authorList>
            <person name="Ventura M."/>
            <person name="Milani C."/>
            <person name="Lugli G.A."/>
        </authorList>
    </citation>
    <scope>NUCLEOTIDE SEQUENCE [LARGE SCALE GENOMIC DNA]</scope>
    <source>
        <strain evidence="6 7">DSM 21395</strain>
    </source>
</reference>
<proteinExistence type="predicted"/>
<evidence type="ECO:0000256" key="2">
    <source>
        <dbReference type="ARBA" id="ARBA00022840"/>
    </source>
</evidence>
<dbReference type="Pfam" id="PF12848">
    <property type="entry name" value="ABC_tran_Xtn"/>
    <property type="match status" value="1"/>
</dbReference>
<evidence type="ECO:0000256" key="4">
    <source>
        <dbReference type="SAM" id="MobiDB-lite"/>
    </source>
</evidence>
<dbReference type="Proteomes" id="UP000029082">
    <property type="component" value="Unassembled WGS sequence"/>
</dbReference>
<keyword evidence="3" id="KW-0175">Coiled coil</keyword>
<dbReference type="InterPro" id="IPR032781">
    <property type="entry name" value="ABC_tran_Xtn"/>
</dbReference>
<dbReference type="PANTHER" id="PTHR42855:SF1">
    <property type="entry name" value="ABC TRANSPORTER DOMAIN-CONTAINING PROTEIN"/>
    <property type="match status" value="1"/>
</dbReference>
<dbReference type="OrthoDB" id="3169603at2"/>
<organism evidence="6 7">
    <name type="scientific">Bifidobacterium mongoliense DSM 21395</name>
    <dbReference type="NCBI Taxonomy" id="1437603"/>
    <lineage>
        <taxon>Bacteria</taxon>
        <taxon>Bacillati</taxon>
        <taxon>Actinomycetota</taxon>
        <taxon>Actinomycetes</taxon>
        <taxon>Bifidobacteriales</taxon>
        <taxon>Bifidobacteriaceae</taxon>
        <taxon>Bifidobacterium</taxon>
    </lineage>
</organism>
<keyword evidence="7" id="KW-1185">Reference proteome</keyword>
<feature type="coiled-coil region" evidence="3">
    <location>
        <begin position="677"/>
        <end position="736"/>
    </location>
</feature>
<dbReference type="PROSITE" id="PS00211">
    <property type="entry name" value="ABC_TRANSPORTER_1"/>
    <property type="match status" value="2"/>
</dbReference>
<dbReference type="GO" id="GO:0005524">
    <property type="term" value="F:ATP binding"/>
    <property type="evidence" value="ECO:0007669"/>
    <property type="project" value="UniProtKB-KW"/>
</dbReference>